<dbReference type="RefSeq" id="WP_160734749.1">
    <property type="nucleotide sequence ID" value="NZ_WTYT01000001.1"/>
</dbReference>
<dbReference type="Proteomes" id="UP000438476">
    <property type="component" value="Unassembled WGS sequence"/>
</dbReference>
<evidence type="ECO:0000313" key="2">
    <source>
        <dbReference type="EMBL" id="MXO64304.1"/>
    </source>
</evidence>
<feature type="transmembrane region" description="Helical" evidence="1">
    <location>
        <begin position="77"/>
        <end position="97"/>
    </location>
</feature>
<evidence type="ECO:0000256" key="1">
    <source>
        <dbReference type="SAM" id="Phobius"/>
    </source>
</evidence>
<keyword evidence="3" id="KW-1185">Reference proteome</keyword>
<comment type="caution">
    <text evidence="2">The sequence shown here is derived from an EMBL/GenBank/DDBJ whole genome shotgun (WGS) entry which is preliminary data.</text>
</comment>
<keyword evidence="1" id="KW-0472">Membrane</keyword>
<keyword evidence="1" id="KW-1133">Transmembrane helix</keyword>
<reference evidence="2 3" key="1">
    <citation type="submission" date="2019-12" db="EMBL/GenBank/DDBJ databases">
        <title>Genomic-based taxomic classification of the family Erythrobacteraceae.</title>
        <authorList>
            <person name="Xu L."/>
        </authorList>
    </citation>
    <scope>NUCLEOTIDE SEQUENCE [LARGE SCALE GENOMIC DNA]</scope>
    <source>
        <strain evidence="2 3">LMG 29518</strain>
    </source>
</reference>
<accession>A0A6I4SZR1</accession>
<gene>
    <name evidence="2" type="ORF">GRI91_00830</name>
</gene>
<dbReference type="EMBL" id="WTYT01000001">
    <property type="protein sequence ID" value="MXO64304.1"/>
    <property type="molecule type" value="Genomic_DNA"/>
</dbReference>
<feature type="transmembrane region" description="Helical" evidence="1">
    <location>
        <begin position="16"/>
        <end position="39"/>
    </location>
</feature>
<proteinExistence type="predicted"/>
<dbReference type="AlphaFoldDB" id="A0A6I4SZR1"/>
<dbReference type="OrthoDB" id="7433545at2"/>
<name>A0A6I4SZR1_9SPHN</name>
<keyword evidence="1" id="KW-0812">Transmembrane</keyword>
<organism evidence="2 3">
    <name type="scientific">Altericroceibacterium endophyticum</name>
    <dbReference type="NCBI Taxonomy" id="1808508"/>
    <lineage>
        <taxon>Bacteria</taxon>
        <taxon>Pseudomonadati</taxon>
        <taxon>Pseudomonadota</taxon>
        <taxon>Alphaproteobacteria</taxon>
        <taxon>Sphingomonadales</taxon>
        <taxon>Erythrobacteraceae</taxon>
        <taxon>Altericroceibacterium</taxon>
    </lineage>
</organism>
<feature type="transmembrane region" description="Helical" evidence="1">
    <location>
        <begin position="51"/>
        <end position="71"/>
    </location>
</feature>
<evidence type="ECO:0000313" key="3">
    <source>
        <dbReference type="Proteomes" id="UP000438476"/>
    </source>
</evidence>
<protein>
    <recommendedName>
        <fullName evidence="4">Iron transporter</fullName>
    </recommendedName>
</protein>
<evidence type="ECO:0008006" key="4">
    <source>
        <dbReference type="Google" id="ProtNLM"/>
    </source>
</evidence>
<sequence>MAVTKERTARISGWNIAARLVAAIPANYLVTSLATACLARMLPMPPAEASVAATLFSFALFAVIALTAFGLASLTRLWVWMLGAGLVLGAGLWLSLITGGRL</sequence>